<protein>
    <submittedName>
        <fullName evidence="1">Uncharacterized protein</fullName>
    </submittedName>
</protein>
<gene>
    <name evidence="1" type="primary">Cnig_chr_V.g18578</name>
    <name evidence="1" type="ORF">B9Z55_018578</name>
</gene>
<reference evidence="2" key="1">
    <citation type="submission" date="2017-10" db="EMBL/GenBank/DDBJ databases">
        <title>Rapid genome shrinkage in a self-fertile nematode reveals novel sperm competition proteins.</title>
        <authorList>
            <person name="Yin D."/>
            <person name="Schwarz E.M."/>
            <person name="Thomas C.G."/>
            <person name="Felde R.L."/>
            <person name="Korf I.F."/>
            <person name="Cutter A.D."/>
            <person name="Schartner C.M."/>
            <person name="Ralston E.J."/>
            <person name="Meyer B.J."/>
            <person name="Haag E.S."/>
        </authorList>
    </citation>
    <scope>NUCLEOTIDE SEQUENCE [LARGE SCALE GENOMIC DNA]</scope>
    <source>
        <strain evidence="2">JU1422</strain>
    </source>
</reference>
<evidence type="ECO:0000313" key="1">
    <source>
        <dbReference type="EMBL" id="PIC25778.1"/>
    </source>
</evidence>
<proteinExistence type="predicted"/>
<dbReference type="AlphaFoldDB" id="A0A2G5TEV0"/>
<accession>A0A2G5TEV0</accession>
<keyword evidence="2" id="KW-1185">Reference proteome</keyword>
<comment type="caution">
    <text evidence="1">The sequence shown here is derived from an EMBL/GenBank/DDBJ whole genome shotgun (WGS) entry which is preliminary data.</text>
</comment>
<evidence type="ECO:0000313" key="2">
    <source>
        <dbReference type="Proteomes" id="UP000230233"/>
    </source>
</evidence>
<sequence length="104" mass="11712">MVNLVKTKKRTKMFVTINELEEVCEMGTFKDRFEKVSSLIFDTGTFVGGRISEKHGRNSSKGLSANANGRRISRNGGEVVLQFWKKEDKKKNDIMMTMSNGGGF</sequence>
<name>A0A2G5TEV0_9PELO</name>
<dbReference type="Proteomes" id="UP000230233">
    <property type="component" value="Chromosome V"/>
</dbReference>
<organism evidence="1 2">
    <name type="scientific">Caenorhabditis nigoni</name>
    <dbReference type="NCBI Taxonomy" id="1611254"/>
    <lineage>
        <taxon>Eukaryota</taxon>
        <taxon>Metazoa</taxon>
        <taxon>Ecdysozoa</taxon>
        <taxon>Nematoda</taxon>
        <taxon>Chromadorea</taxon>
        <taxon>Rhabditida</taxon>
        <taxon>Rhabditina</taxon>
        <taxon>Rhabditomorpha</taxon>
        <taxon>Rhabditoidea</taxon>
        <taxon>Rhabditidae</taxon>
        <taxon>Peloderinae</taxon>
        <taxon>Caenorhabditis</taxon>
    </lineage>
</organism>
<dbReference type="STRING" id="1611254.A0A2G5TEV0"/>
<dbReference type="EMBL" id="PDUG01000005">
    <property type="protein sequence ID" value="PIC25778.1"/>
    <property type="molecule type" value="Genomic_DNA"/>
</dbReference>